<name>A0ABQ5KY39_9EUKA</name>
<protein>
    <submittedName>
        <fullName evidence="2">Uncharacterized protein</fullName>
    </submittedName>
</protein>
<reference evidence="2" key="1">
    <citation type="submission" date="2022-03" db="EMBL/GenBank/DDBJ databases">
        <title>Draft genome sequence of Aduncisulcus paluster, a free-living microaerophilic Fornicata.</title>
        <authorList>
            <person name="Yuyama I."/>
            <person name="Kume K."/>
            <person name="Tamura T."/>
            <person name="Inagaki Y."/>
            <person name="Hashimoto T."/>
        </authorList>
    </citation>
    <scope>NUCLEOTIDE SEQUENCE</scope>
    <source>
        <strain evidence="2">NY0171</strain>
    </source>
</reference>
<gene>
    <name evidence="2" type="ORF">ADUPG1_009028</name>
</gene>
<evidence type="ECO:0000313" key="2">
    <source>
        <dbReference type="EMBL" id="GKT35980.1"/>
    </source>
</evidence>
<dbReference type="Proteomes" id="UP001057375">
    <property type="component" value="Unassembled WGS sequence"/>
</dbReference>
<feature type="region of interest" description="Disordered" evidence="1">
    <location>
        <begin position="560"/>
        <end position="590"/>
    </location>
</feature>
<comment type="caution">
    <text evidence="2">The sequence shown here is derived from an EMBL/GenBank/DDBJ whole genome shotgun (WGS) entry which is preliminary data.</text>
</comment>
<evidence type="ECO:0000313" key="3">
    <source>
        <dbReference type="Proteomes" id="UP001057375"/>
    </source>
</evidence>
<dbReference type="EMBL" id="BQXS01011108">
    <property type="protein sequence ID" value="GKT35980.1"/>
    <property type="molecule type" value="Genomic_DNA"/>
</dbReference>
<accession>A0ABQ5KY39</accession>
<evidence type="ECO:0000256" key="1">
    <source>
        <dbReference type="SAM" id="MobiDB-lite"/>
    </source>
</evidence>
<proteinExistence type="predicted"/>
<sequence length="654" mass="75227">MERRRRRKEEEEEEKKGIRFSSVSPSKSSEIYLNPVNILFLASLLKSILGICSNIIKYFSHIDVISPFLFNPVQFFDLGKRRCSKHDLIYVNSSETEILEESFEKERISNLILAGIGLVVQNVGLQLHSVMKMMTHSAIPPLYTIFRSVLLKPWSEVIREIDRWGTCEERSKELFEQKNIGHYRSTIKKYNTMKAKIFPIFLRWFEVIFDSCDYLYCCSDSWKMKISYSVLSIELNDSIESSTQLLFSGDFEIDQKKIEKEEEEKESGRDMKNQVQQKLRSIESLLSRDILSNVISQCDTQEDLFLESPPQTHLYLVLYFNSLLGPFSSQNILQTFTSSLLIPEQGDLRCNHRSGLLKTMIQSLVHGSWNQIDALCSEISLVIFTILSQYSKDRKSDDDPLAISTYKPSSLEILGINSSKLEKYSILCDYSEDLYVHIIVRCLHALRALVVSIPTKKSVHIVDVVISILVYIMDFFYLDGFIPFFVQSACLELLSICHFLPSVRSVCVKHALEILARAQAGTPLCSLLFVWGCSVLMGDREWRASLETLSCHGLLLDSSTRDSPDTRDGRDKDLGEGTMVRQNRKGSKTEPSLKKSLIKYVPMLLSHKLYKIRCICVKWCLRNEVEVLDGETNNSHHSFLLYSRLKLESSRFIE</sequence>
<feature type="compositionally biased region" description="Basic and acidic residues" evidence="1">
    <location>
        <begin position="560"/>
        <end position="575"/>
    </location>
</feature>
<organism evidence="2 3">
    <name type="scientific">Aduncisulcus paluster</name>
    <dbReference type="NCBI Taxonomy" id="2918883"/>
    <lineage>
        <taxon>Eukaryota</taxon>
        <taxon>Metamonada</taxon>
        <taxon>Carpediemonas-like organisms</taxon>
        <taxon>Aduncisulcus</taxon>
    </lineage>
</organism>
<keyword evidence="3" id="KW-1185">Reference proteome</keyword>